<dbReference type="GO" id="GO:0005737">
    <property type="term" value="C:cytoplasm"/>
    <property type="evidence" value="ECO:0007669"/>
    <property type="project" value="UniProtKB-SubCell"/>
</dbReference>
<comment type="caution">
    <text evidence="8">The sequence shown here is derived from an EMBL/GenBank/DDBJ whole genome shotgun (WGS) entry which is preliminary data.</text>
</comment>
<keyword evidence="9" id="KW-1185">Reference proteome</keyword>
<evidence type="ECO:0000256" key="6">
    <source>
        <dbReference type="ARBA" id="ARBA00023016"/>
    </source>
</evidence>
<dbReference type="InterPro" id="IPR016135">
    <property type="entry name" value="UBQ-conjugating_enzyme/RWD"/>
</dbReference>
<dbReference type="GO" id="GO:0140469">
    <property type="term" value="P:GCN2-mediated signaling"/>
    <property type="evidence" value="ECO:0007669"/>
    <property type="project" value="TreeGrafter"/>
</dbReference>
<keyword evidence="4" id="KW-0678">Repressor</keyword>
<evidence type="ECO:0000256" key="2">
    <source>
        <dbReference type="ARBA" id="ARBA00007665"/>
    </source>
</evidence>
<proteinExistence type="inferred from homology"/>
<evidence type="ECO:0000313" key="9">
    <source>
        <dbReference type="Proteomes" id="UP000243579"/>
    </source>
</evidence>
<reference evidence="8 9" key="1">
    <citation type="journal article" date="2014" name="Genome Biol. Evol.">
        <title>The secreted proteins of Achlya hypogyna and Thraustotheca clavata identify the ancestral oomycete secretome and reveal gene acquisitions by horizontal gene transfer.</title>
        <authorList>
            <person name="Misner I."/>
            <person name="Blouin N."/>
            <person name="Leonard G."/>
            <person name="Richards T.A."/>
            <person name="Lane C.E."/>
        </authorList>
    </citation>
    <scope>NUCLEOTIDE SEQUENCE [LARGE SCALE GENOMIC DNA]</scope>
    <source>
        <strain evidence="8 9">ATCC 48635</strain>
    </source>
</reference>
<dbReference type="STRING" id="1202772.A0A1V9YXL3"/>
<name>A0A1V9YXL3_ACHHY</name>
<dbReference type="Gene3D" id="3.10.110.10">
    <property type="entry name" value="Ubiquitin Conjugating Enzyme"/>
    <property type="match status" value="1"/>
</dbReference>
<evidence type="ECO:0000256" key="1">
    <source>
        <dbReference type="ARBA" id="ARBA00004496"/>
    </source>
</evidence>
<keyword evidence="5" id="KW-0810">Translation regulation</keyword>
<dbReference type="Proteomes" id="UP000243579">
    <property type="component" value="Unassembled WGS sequence"/>
</dbReference>
<dbReference type="PANTHER" id="PTHR16301">
    <property type="entry name" value="IMPACT-RELATED"/>
    <property type="match status" value="1"/>
</dbReference>
<feature type="domain" description="RWD" evidence="7">
    <location>
        <begin position="10"/>
        <end position="111"/>
    </location>
</feature>
<protein>
    <submittedName>
        <fullName evidence="8">Impact-like protein</fullName>
    </submittedName>
</protein>
<organism evidence="8 9">
    <name type="scientific">Achlya hypogyna</name>
    <name type="common">Oomycete</name>
    <name type="synonym">Protoachlya hypogyna</name>
    <dbReference type="NCBI Taxonomy" id="1202772"/>
    <lineage>
        <taxon>Eukaryota</taxon>
        <taxon>Sar</taxon>
        <taxon>Stramenopiles</taxon>
        <taxon>Oomycota</taxon>
        <taxon>Saprolegniomycetes</taxon>
        <taxon>Saprolegniales</taxon>
        <taxon>Achlyaceae</taxon>
        <taxon>Achlya</taxon>
    </lineage>
</organism>
<dbReference type="Pfam" id="PF05773">
    <property type="entry name" value="RWD"/>
    <property type="match status" value="1"/>
</dbReference>
<dbReference type="AlphaFoldDB" id="A0A1V9YXL3"/>
<evidence type="ECO:0000256" key="4">
    <source>
        <dbReference type="ARBA" id="ARBA00022491"/>
    </source>
</evidence>
<dbReference type="InterPro" id="IPR036956">
    <property type="entry name" value="Impact_N_sf"/>
</dbReference>
<dbReference type="GO" id="GO:0006446">
    <property type="term" value="P:regulation of translational initiation"/>
    <property type="evidence" value="ECO:0007669"/>
    <property type="project" value="TreeGrafter"/>
</dbReference>
<dbReference type="SUPFAM" id="SSF54495">
    <property type="entry name" value="UBC-like"/>
    <property type="match status" value="1"/>
</dbReference>
<accession>A0A1V9YXL3</accession>
<evidence type="ECO:0000313" key="8">
    <source>
        <dbReference type="EMBL" id="OQR90397.1"/>
    </source>
</evidence>
<keyword evidence="6" id="KW-0346">Stress response</keyword>
<keyword evidence="3" id="KW-0963">Cytoplasm</keyword>
<evidence type="ECO:0000256" key="5">
    <source>
        <dbReference type="ARBA" id="ARBA00022845"/>
    </source>
</evidence>
<evidence type="ECO:0000259" key="7">
    <source>
        <dbReference type="PROSITE" id="PS50908"/>
    </source>
</evidence>
<comment type="subcellular location">
    <subcellularLocation>
        <location evidence="1">Cytoplasm</location>
    </subcellularLocation>
</comment>
<dbReference type="InterPro" id="IPR001498">
    <property type="entry name" value="Impact_N"/>
</dbReference>
<dbReference type="InterPro" id="IPR020568">
    <property type="entry name" value="Ribosomal_Su5_D2-typ_SF"/>
</dbReference>
<dbReference type="InterPro" id="IPR006575">
    <property type="entry name" value="RWD_dom"/>
</dbReference>
<dbReference type="Pfam" id="PF01205">
    <property type="entry name" value="Impact_N"/>
    <property type="match status" value="1"/>
</dbReference>
<evidence type="ECO:0000256" key="3">
    <source>
        <dbReference type="ARBA" id="ARBA00022490"/>
    </source>
</evidence>
<dbReference type="CDD" id="cd23821">
    <property type="entry name" value="RWD_IMPACT"/>
    <property type="match status" value="1"/>
</dbReference>
<dbReference type="InterPro" id="IPR023582">
    <property type="entry name" value="Impact"/>
</dbReference>
<dbReference type="PROSITE" id="PS50908">
    <property type="entry name" value="RWD"/>
    <property type="match status" value="1"/>
</dbReference>
<comment type="similarity">
    <text evidence="2">Belongs to the IMPACT family.</text>
</comment>
<dbReference type="Gene3D" id="3.30.230.30">
    <property type="entry name" value="Impact, N-terminal domain"/>
    <property type="match status" value="1"/>
</dbReference>
<dbReference type="SUPFAM" id="SSF54211">
    <property type="entry name" value="Ribosomal protein S5 domain 2-like"/>
    <property type="match status" value="1"/>
</dbReference>
<dbReference type="EMBL" id="JNBR01000634">
    <property type="protein sequence ID" value="OQR90397.1"/>
    <property type="molecule type" value="Genomic_DNA"/>
</dbReference>
<gene>
    <name evidence="8" type="ORF">ACHHYP_05562</name>
</gene>
<sequence length="274" mass="30418">MEANLEQQADELEALQAIYGDDFAWAVESGEGQKSFFMTVPGDFCLQLLVHLPATYPSQEPPIAEVYESFGVTTAERDELVADLHAIYERSNGQVCLYEWIESAREKFGAYTSFEPESLATAEVDWDFVAHEAPEALVTLAAPFLASIKTGEPITDRKSTFQAHAVAVTSVQQVNEFVEFLLQDRKIARATHNMLAYRIVAGTNVIKDCDEDGEHGAGNKMSHLLEMLHAENVAVVVTRWYGGIQLGPDRFKHIANATRNVLETYGFIAAKTKK</sequence>
<dbReference type="SMART" id="SM00591">
    <property type="entry name" value="RWD"/>
    <property type="match status" value="1"/>
</dbReference>
<dbReference type="PANTHER" id="PTHR16301:SF25">
    <property type="entry name" value="PROTEIN IMPACT"/>
    <property type="match status" value="1"/>
</dbReference>
<dbReference type="OrthoDB" id="69641at2759"/>